<proteinExistence type="predicted"/>
<feature type="compositionally biased region" description="Basic and acidic residues" evidence="1">
    <location>
        <begin position="1"/>
        <end position="31"/>
    </location>
</feature>
<sequence>ALKKLDNYGYPEDKKPAVDEDDQPAKEEFRFRPMNVENPPHFNYAPPRPSQEPRPEDDDLPVRAPELAHLRTTNLEPARPRPTSTFGPPSGFDFGFPNTPTEFQKSLMRFAFPVPHQIDGGWSVEYGRPDLGYMLKEWATGGPDGRGILGRRTAVFVCGPPSMRVGVANTVARLQAEIWGDDELEEIFLHTENFAL</sequence>
<dbReference type="Proteomes" id="UP000287972">
    <property type="component" value="Unassembled WGS sequence"/>
</dbReference>
<accession>A0A428PQL0</accession>
<feature type="non-terminal residue" evidence="2">
    <location>
        <position position="1"/>
    </location>
</feature>
<gene>
    <name evidence="2" type="ORF">CEP51_014561</name>
</gene>
<evidence type="ECO:0008006" key="4">
    <source>
        <dbReference type="Google" id="ProtNLM"/>
    </source>
</evidence>
<dbReference type="Gene3D" id="3.40.50.80">
    <property type="entry name" value="Nucleotide-binding domain of ferredoxin-NADP reductase (FNR) module"/>
    <property type="match status" value="1"/>
</dbReference>
<evidence type="ECO:0000256" key="1">
    <source>
        <dbReference type="SAM" id="MobiDB-lite"/>
    </source>
</evidence>
<dbReference type="EMBL" id="NKCL01000690">
    <property type="protein sequence ID" value="RSL55338.1"/>
    <property type="molecule type" value="Genomic_DNA"/>
</dbReference>
<organism evidence="2 3">
    <name type="scientific">Fusarium floridanum</name>
    <dbReference type="NCBI Taxonomy" id="1325733"/>
    <lineage>
        <taxon>Eukaryota</taxon>
        <taxon>Fungi</taxon>
        <taxon>Dikarya</taxon>
        <taxon>Ascomycota</taxon>
        <taxon>Pezizomycotina</taxon>
        <taxon>Sordariomycetes</taxon>
        <taxon>Hypocreomycetidae</taxon>
        <taxon>Hypocreales</taxon>
        <taxon>Nectriaceae</taxon>
        <taxon>Fusarium</taxon>
        <taxon>Fusarium solani species complex</taxon>
    </lineage>
</organism>
<protein>
    <recommendedName>
        <fullName evidence="4">Ferric reductase NAD binding domain-containing protein</fullName>
    </recommendedName>
</protein>
<feature type="region of interest" description="Disordered" evidence="1">
    <location>
        <begin position="1"/>
        <end position="61"/>
    </location>
</feature>
<dbReference type="AlphaFoldDB" id="A0A428PQL0"/>
<dbReference type="InterPro" id="IPR039261">
    <property type="entry name" value="FNR_nucleotide-bd"/>
</dbReference>
<evidence type="ECO:0000313" key="3">
    <source>
        <dbReference type="Proteomes" id="UP000287972"/>
    </source>
</evidence>
<reference evidence="2 3" key="1">
    <citation type="submission" date="2017-06" db="EMBL/GenBank/DDBJ databases">
        <title>Comparative genomic analysis of Ambrosia Fusariam Clade fungi.</title>
        <authorList>
            <person name="Stajich J.E."/>
            <person name="Carrillo J."/>
            <person name="Kijimoto T."/>
            <person name="Eskalen A."/>
            <person name="O'Donnell K."/>
            <person name="Kasson M."/>
        </authorList>
    </citation>
    <scope>NUCLEOTIDE SEQUENCE [LARGE SCALE GENOMIC DNA]</scope>
    <source>
        <strain evidence="2 3">NRRL62606</strain>
    </source>
</reference>
<evidence type="ECO:0000313" key="2">
    <source>
        <dbReference type="EMBL" id="RSL55338.1"/>
    </source>
</evidence>
<name>A0A428PQL0_9HYPO</name>
<keyword evidence="3" id="KW-1185">Reference proteome</keyword>
<comment type="caution">
    <text evidence="2">The sequence shown here is derived from an EMBL/GenBank/DDBJ whole genome shotgun (WGS) entry which is preliminary data.</text>
</comment>